<dbReference type="Pfam" id="PF14683">
    <property type="entry name" value="CBM-like"/>
    <property type="match status" value="1"/>
</dbReference>
<protein>
    <recommendedName>
        <fullName evidence="4">rhamnogalacturonan endolyase</fullName>
        <ecNumber evidence="4">4.2.2.23</ecNumber>
    </recommendedName>
</protein>
<dbReference type="AlphaFoldDB" id="A0A200R4G8"/>
<evidence type="ECO:0000256" key="1">
    <source>
        <dbReference type="ARBA" id="ARBA00001324"/>
    </source>
</evidence>
<feature type="compositionally biased region" description="Pro residues" evidence="8">
    <location>
        <begin position="696"/>
        <end position="712"/>
    </location>
</feature>
<dbReference type="SUPFAM" id="SSF49785">
    <property type="entry name" value="Galactose-binding domain-like"/>
    <property type="match status" value="1"/>
</dbReference>
<organism evidence="12 13">
    <name type="scientific">Macleaya cordata</name>
    <name type="common">Five-seeded plume-poppy</name>
    <name type="synonym">Bocconia cordata</name>
    <dbReference type="NCBI Taxonomy" id="56857"/>
    <lineage>
        <taxon>Eukaryota</taxon>
        <taxon>Viridiplantae</taxon>
        <taxon>Streptophyta</taxon>
        <taxon>Embryophyta</taxon>
        <taxon>Tracheophyta</taxon>
        <taxon>Spermatophyta</taxon>
        <taxon>Magnoliopsida</taxon>
        <taxon>Ranunculales</taxon>
        <taxon>Papaveraceae</taxon>
        <taxon>Papaveroideae</taxon>
        <taxon>Macleaya</taxon>
    </lineage>
</organism>
<evidence type="ECO:0000256" key="4">
    <source>
        <dbReference type="ARBA" id="ARBA00012437"/>
    </source>
</evidence>
<dbReference type="SUPFAM" id="SSF74650">
    <property type="entry name" value="Galactose mutarotase-like"/>
    <property type="match status" value="1"/>
</dbReference>
<dbReference type="FunFam" id="2.60.40.1120:FF:000033">
    <property type="entry name" value="Rhamnogalacturonate lyase B"/>
    <property type="match status" value="1"/>
</dbReference>
<gene>
    <name evidence="12" type="ORF">BVC80_1837g427</name>
</gene>
<dbReference type="Proteomes" id="UP000195402">
    <property type="component" value="Unassembled WGS sequence"/>
</dbReference>
<proteinExistence type="inferred from homology"/>
<dbReference type="Gene3D" id="2.70.98.10">
    <property type="match status" value="1"/>
</dbReference>
<keyword evidence="6 9" id="KW-0732">Signal</keyword>
<feature type="signal peptide" evidence="9">
    <location>
        <begin position="1"/>
        <end position="41"/>
    </location>
</feature>
<evidence type="ECO:0000313" key="13">
    <source>
        <dbReference type="Proteomes" id="UP000195402"/>
    </source>
</evidence>
<evidence type="ECO:0000256" key="8">
    <source>
        <dbReference type="SAM" id="MobiDB-lite"/>
    </source>
</evidence>
<dbReference type="SUPFAM" id="SSF49452">
    <property type="entry name" value="Starch-binding domain-like"/>
    <property type="match status" value="1"/>
</dbReference>
<dbReference type="InterPro" id="IPR029413">
    <property type="entry name" value="RG-lyase_II"/>
</dbReference>
<dbReference type="InterPro" id="IPR011013">
    <property type="entry name" value="Gal_mutarotase_sf_dom"/>
</dbReference>
<dbReference type="PANTHER" id="PTHR32018:SF1">
    <property type="entry name" value="RHAMNOGALACTURONAN ENDOLYASE"/>
    <property type="match status" value="1"/>
</dbReference>
<comment type="subcellular location">
    <subcellularLocation>
        <location evidence="2">Secreted</location>
    </subcellularLocation>
</comment>
<feature type="domain" description="Rhamnogalacturonan lyase" evidence="10">
    <location>
        <begin position="461"/>
        <end position="647"/>
    </location>
</feature>
<comment type="caution">
    <text evidence="12">The sequence shown here is derived from an EMBL/GenBank/DDBJ whole genome shotgun (WGS) entry which is preliminary data.</text>
</comment>
<evidence type="ECO:0000256" key="2">
    <source>
        <dbReference type="ARBA" id="ARBA00004613"/>
    </source>
</evidence>
<dbReference type="PANTHER" id="PTHR32018">
    <property type="entry name" value="RHAMNOGALACTURONATE LYASE FAMILY PROTEIN"/>
    <property type="match status" value="1"/>
</dbReference>
<dbReference type="InterPro" id="IPR014718">
    <property type="entry name" value="GH-type_carb-bd"/>
</dbReference>
<dbReference type="GO" id="GO:0005576">
    <property type="term" value="C:extracellular region"/>
    <property type="evidence" value="ECO:0007669"/>
    <property type="project" value="UniProtKB-SubCell"/>
</dbReference>
<dbReference type="InParanoid" id="A0A200R4G8"/>
<dbReference type="GO" id="GO:0005975">
    <property type="term" value="P:carbohydrate metabolic process"/>
    <property type="evidence" value="ECO:0007669"/>
    <property type="project" value="InterPro"/>
</dbReference>
<feature type="region of interest" description="Disordered" evidence="8">
    <location>
        <begin position="653"/>
        <end position="762"/>
    </location>
</feature>
<evidence type="ECO:0000256" key="9">
    <source>
        <dbReference type="SAM" id="SignalP"/>
    </source>
</evidence>
<dbReference type="CDD" id="cd10316">
    <property type="entry name" value="RGL4_M"/>
    <property type="match status" value="1"/>
</dbReference>
<feature type="compositionally biased region" description="Pro residues" evidence="8">
    <location>
        <begin position="653"/>
        <end position="688"/>
    </location>
</feature>
<evidence type="ECO:0000256" key="7">
    <source>
        <dbReference type="ARBA" id="ARBA00023239"/>
    </source>
</evidence>
<evidence type="ECO:0000259" key="11">
    <source>
        <dbReference type="Pfam" id="PF14686"/>
    </source>
</evidence>
<feature type="domain" description="Rhamnogalacturonan lyase" evidence="11">
    <location>
        <begin position="374"/>
        <end position="445"/>
    </location>
</feature>
<dbReference type="CDD" id="cd10320">
    <property type="entry name" value="RGL4_N"/>
    <property type="match status" value="1"/>
</dbReference>
<keyword evidence="13" id="KW-1185">Reference proteome</keyword>
<dbReference type="Gene3D" id="2.60.120.260">
    <property type="entry name" value="Galactose-binding domain-like"/>
    <property type="match status" value="1"/>
</dbReference>
<dbReference type="Gene3D" id="2.60.40.1120">
    <property type="entry name" value="Carboxypeptidase-like, regulatory domain"/>
    <property type="match status" value="1"/>
</dbReference>
<feature type="compositionally biased region" description="Polar residues" evidence="8">
    <location>
        <begin position="743"/>
        <end position="752"/>
    </location>
</feature>
<accession>A0A200R4G8</accession>
<dbReference type="Pfam" id="PF06045">
    <property type="entry name" value="Rhamnogal_lyase"/>
    <property type="match status" value="1"/>
</dbReference>
<sequence>MRYLELKLHAQMLRCMATSSRSCALSLLLLLIVNCVAKTSGDGVQLHVHDTQVVMDNGLVQVTLSSPAGIITGIQYNGIDNLLEALNKEDNRGIKATNFKIITQNENQVEVSFSKTWDSSNPKDVPLNIDKRFVMQKGSSGFYTYGIYEHVKGWPDFNLNGTRVAFKLRKDKFRYMAVSKTRQRRMPLPEDRLAPRGKLLQFKEAALLVNPVDPEFKGQVDDKYMYTSNYEDIKVHGWVSSDPLVGFWHITASDEFRSAGPLKQDLTSHVGPTSLTVFLSSHYIGQDGVPIFQNGEPWKKVYGPVFLYLNTGPAGTKESALWDDADKQLQQETKNWPYSFLASADYPKAGQRGSVHGKLLVRDRFVNKVDTPAESAYVGLALPGEVGSWQRECKGYQFWTRAGPDGSFSIKNVHAGDYNLYAWVPGYIGDYKYEKLITVKAGEAVELGEDLVFEPPRNGTTLWEIGIPDRTAGEFFIPDVDPQYVNPLYLKQDRFRQYGLWERYGDLYPKEDLVYTINTSDYRKDWFYAQVTRKVGSAYKSTTWQVKFKLDDVVKTGPYILRVALASTTGAELQVRFNDLNAAIPHFTTGGMYKDNAIARHGNHGLYLLFNIDVKSDWLKKGDNTIFLTQARSGGPFQGIMYDYVRLEGPTAAPPAPVPVPKPQPGPKPKPKPAPEPVPEPQPGPKPKPGPEPEPKPAPGPESEPKPGPAPGPESGSETEPELEPAPGPQAEPKVEPAPEPTSPNATSNSTPPASPDSGKKSMASLLSYSWTLAVFCLGLFFVN</sequence>
<keyword evidence="7 12" id="KW-0456">Lyase</keyword>
<feature type="compositionally biased region" description="Pro residues" evidence="8">
    <location>
        <begin position="724"/>
        <end position="742"/>
    </location>
</feature>
<dbReference type="CDD" id="cd10317">
    <property type="entry name" value="RGL4_C"/>
    <property type="match status" value="1"/>
</dbReference>
<dbReference type="InterPro" id="IPR051850">
    <property type="entry name" value="Polysacch_Lyase_4"/>
</dbReference>
<reference evidence="12 13" key="1">
    <citation type="journal article" date="2017" name="Mol. Plant">
        <title>The Genome of Medicinal Plant Macleaya cordata Provides New Insights into Benzylisoquinoline Alkaloids Metabolism.</title>
        <authorList>
            <person name="Liu X."/>
            <person name="Liu Y."/>
            <person name="Huang P."/>
            <person name="Ma Y."/>
            <person name="Qing Z."/>
            <person name="Tang Q."/>
            <person name="Cao H."/>
            <person name="Cheng P."/>
            <person name="Zheng Y."/>
            <person name="Yuan Z."/>
            <person name="Zhou Y."/>
            <person name="Liu J."/>
            <person name="Tang Z."/>
            <person name="Zhuo Y."/>
            <person name="Zhang Y."/>
            <person name="Yu L."/>
            <person name="Huang J."/>
            <person name="Yang P."/>
            <person name="Peng Q."/>
            <person name="Zhang J."/>
            <person name="Jiang W."/>
            <person name="Zhang Z."/>
            <person name="Lin K."/>
            <person name="Ro D.K."/>
            <person name="Chen X."/>
            <person name="Xiong X."/>
            <person name="Shang Y."/>
            <person name="Huang S."/>
            <person name="Zeng J."/>
        </authorList>
    </citation>
    <scope>NUCLEOTIDE SEQUENCE [LARGE SCALE GENOMIC DNA]</scope>
    <source>
        <strain evidence="13">cv. BLH2017</strain>
        <tissue evidence="12">Root</tissue>
    </source>
</reference>
<dbReference type="InterPro" id="IPR029411">
    <property type="entry name" value="RG-lyase_III"/>
</dbReference>
<evidence type="ECO:0000256" key="3">
    <source>
        <dbReference type="ARBA" id="ARBA00010418"/>
    </source>
</evidence>
<comment type="catalytic activity">
    <reaction evidence="1">
        <text>Endotype eliminative cleavage of L-alpha-rhamnopyranosyl-(1-&gt;4)-alpha-D-galactopyranosyluronic acid bonds of rhamnogalacturonan I domains in ramified hairy regions of pectin leaving L-rhamnopyranose at the reducing end and 4-deoxy-4,5-unsaturated D-galactopyranosyluronic acid at the non-reducing end.</text>
        <dbReference type="EC" id="4.2.2.23"/>
    </reaction>
</comment>
<evidence type="ECO:0000313" key="12">
    <source>
        <dbReference type="EMBL" id="OVA17593.1"/>
    </source>
</evidence>
<dbReference type="EC" id="4.2.2.23" evidence="4"/>
<dbReference type="InterPro" id="IPR008979">
    <property type="entry name" value="Galactose-bd-like_sf"/>
</dbReference>
<evidence type="ECO:0000256" key="6">
    <source>
        <dbReference type="ARBA" id="ARBA00022729"/>
    </source>
</evidence>
<evidence type="ECO:0000256" key="5">
    <source>
        <dbReference type="ARBA" id="ARBA00022525"/>
    </source>
</evidence>
<dbReference type="OMA" id="DKYMYTS"/>
<dbReference type="InterPro" id="IPR013784">
    <property type="entry name" value="Carb-bd-like_fold"/>
</dbReference>
<dbReference type="GO" id="GO:0102210">
    <property type="term" value="F:rhamnogalacturonan endolyase activity"/>
    <property type="evidence" value="ECO:0007669"/>
    <property type="project" value="UniProtKB-EC"/>
</dbReference>
<name>A0A200R4G8_MACCD</name>
<keyword evidence="5" id="KW-0964">Secreted</keyword>
<dbReference type="GO" id="GO:0030246">
    <property type="term" value="F:carbohydrate binding"/>
    <property type="evidence" value="ECO:0007669"/>
    <property type="project" value="InterPro"/>
</dbReference>
<dbReference type="InterPro" id="IPR010325">
    <property type="entry name" value="Rhamnogal_lyase"/>
</dbReference>
<feature type="chain" id="PRO_5012397110" description="rhamnogalacturonan endolyase" evidence="9">
    <location>
        <begin position="42"/>
        <end position="784"/>
    </location>
</feature>
<evidence type="ECO:0000259" key="10">
    <source>
        <dbReference type="Pfam" id="PF14683"/>
    </source>
</evidence>
<dbReference type="EMBL" id="MVGT01000438">
    <property type="protein sequence ID" value="OVA17593.1"/>
    <property type="molecule type" value="Genomic_DNA"/>
</dbReference>
<dbReference type="Pfam" id="PF14686">
    <property type="entry name" value="fn3_3"/>
    <property type="match status" value="1"/>
</dbReference>
<comment type="similarity">
    <text evidence="3">Belongs to the polysaccharide lyase 4 family.</text>
</comment>
<dbReference type="OrthoDB" id="1857872at2759"/>